<protein>
    <recommendedName>
        <fullName evidence="3">Protein kinase domain-containing protein</fullName>
    </recommendedName>
</protein>
<dbReference type="GO" id="GO:0005524">
    <property type="term" value="F:ATP binding"/>
    <property type="evidence" value="ECO:0007669"/>
    <property type="project" value="InterPro"/>
</dbReference>
<reference evidence="4" key="2">
    <citation type="submission" date="2020-11" db="EMBL/GenBank/DDBJ databases">
        <authorList>
            <consortium name="DOE Joint Genome Institute"/>
            <person name="Kuo A."/>
            <person name="Miyauchi S."/>
            <person name="Kiss E."/>
            <person name="Drula E."/>
            <person name="Kohler A."/>
            <person name="Sanchez-Garcia M."/>
            <person name="Andreopoulos B."/>
            <person name="Barry K.W."/>
            <person name="Bonito G."/>
            <person name="Buee M."/>
            <person name="Carver A."/>
            <person name="Chen C."/>
            <person name="Cichocki N."/>
            <person name="Clum A."/>
            <person name="Culley D."/>
            <person name="Crous P.W."/>
            <person name="Fauchery L."/>
            <person name="Girlanda M."/>
            <person name="Hayes R."/>
            <person name="Keri Z."/>
            <person name="Labutti K."/>
            <person name="Lipzen A."/>
            <person name="Lombard V."/>
            <person name="Magnuson J."/>
            <person name="Maillard F."/>
            <person name="Morin E."/>
            <person name="Murat C."/>
            <person name="Nolan M."/>
            <person name="Ohm R."/>
            <person name="Pangilinan J."/>
            <person name="Pereira M."/>
            <person name="Perotto S."/>
            <person name="Peter M."/>
            <person name="Riley R."/>
            <person name="Sitrit Y."/>
            <person name="Stielow B."/>
            <person name="Szollosi G."/>
            <person name="Zifcakova L."/>
            <person name="Stursova M."/>
            <person name="Spatafora J.W."/>
            <person name="Tedersoo L."/>
            <person name="Vaario L.-M."/>
            <person name="Yamada A."/>
            <person name="Yan M."/>
            <person name="Wang P."/>
            <person name="Xu J."/>
            <person name="Bruns T."/>
            <person name="Baldrian P."/>
            <person name="Vilgalys R."/>
            <person name="Henrissat B."/>
            <person name="Grigoriev I.V."/>
            <person name="Hibbett D."/>
            <person name="Nagy L.G."/>
            <person name="Martin F.M."/>
        </authorList>
    </citation>
    <scope>NUCLEOTIDE SEQUENCE</scope>
    <source>
        <strain evidence="4">UH-Tt-Lm1</strain>
    </source>
</reference>
<evidence type="ECO:0000259" key="3">
    <source>
        <dbReference type="PROSITE" id="PS50011"/>
    </source>
</evidence>
<accession>A0A9P6L9K9</accession>
<dbReference type="EMBL" id="WIUZ02000003">
    <property type="protein sequence ID" value="KAF9789523.1"/>
    <property type="molecule type" value="Genomic_DNA"/>
</dbReference>
<comment type="caution">
    <text evidence="4">The sequence shown here is derived from an EMBL/GenBank/DDBJ whole genome shotgun (WGS) entry which is preliminary data.</text>
</comment>
<evidence type="ECO:0000256" key="1">
    <source>
        <dbReference type="SAM" id="Coils"/>
    </source>
</evidence>
<dbReference type="InterPro" id="IPR051681">
    <property type="entry name" value="Ser/Thr_Kinases-Pseudokinases"/>
</dbReference>
<keyword evidence="5" id="KW-1185">Reference proteome</keyword>
<dbReference type="PANTHER" id="PTHR44329">
    <property type="entry name" value="SERINE/THREONINE-PROTEIN KINASE TNNI3K-RELATED"/>
    <property type="match status" value="1"/>
</dbReference>
<dbReference type="InterPro" id="IPR011009">
    <property type="entry name" value="Kinase-like_dom_sf"/>
</dbReference>
<dbReference type="Pfam" id="PF07714">
    <property type="entry name" value="PK_Tyr_Ser-Thr"/>
    <property type="match status" value="1"/>
</dbReference>
<feature type="domain" description="Protein kinase" evidence="3">
    <location>
        <begin position="438"/>
        <end position="731"/>
    </location>
</feature>
<feature type="coiled-coil region" evidence="1">
    <location>
        <begin position="140"/>
        <end position="238"/>
    </location>
</feature>
<dbReference type="InterPro" id="IPR000719">
    <property type="entry name" value="Prot_kinase_dom"/>
</dbReference>
<feature type="region of interest" description="Disordered" evidence="2">
    <location>
        <begin position="352"/>
        <end position="397"/>
    </location>
</feature>
<sequence>MSFPNNHTYKVANGISTISRIDRRAAARKTYACAAGTPYTTDEQILEVVTEVDAERLRETMPHLKGLTWDDELWVRTIIAEKVAFRMRGRFGELEHSIKKELWYTLQRGIYDQDLLEHGATVPRAVRHATAATSLLWSLVQEGESKVERLEREVKEAKADVLRLSAEGLQMKETLAAFQQGTNEALEAMVANHQELIAGLKVRDNNIKGALARRDEKTEELENVVAVLTAQVESLQDKTCNCKEGPKLVGQGTAEVPFELEYADEVVLPSPNPSSYATPPIENSVPVPTPGPASTLAASDKENCGRCVLQPIHQLVKIEDEVMEVDRAEDAPRVAELSRMVTSLVEVGDESSAIGSTVPTDRLSRRSSFATSFDSQDRIPPRGPTRETEGRLPTTSIVLPSSHPVMEMWDQVFRSSVTSGRLIGPLEGVSSYRLELIVQLSAEDGDAMFGEVLARRGQHYDLRDGRLYLETRDVMNGLGKKCFKFLCEICATGGVLPTLYTLNPSDLQRPEQADYMGGFGSLDTLKERFCREVFMWKRLSNPNTLPFLGAYILGSDLVMVSEWMDNGNIKQYLLKNPLVNKHSLVNILVKDDGRACLADFGLMSIALDLGTTDITSTSGGRAKGTYRWMSPELFDPNRFDLPKVRLTKESDCYALGMVIYELLSGKIPFEEFRRSWQVPHELVLRGTCPRIPEYIPPPQMEPWNLAQECWRRKPQDRPSSRTILDRLEDFARTDDVIPFALREPRPMQVKGQQTETTTEWQAQLTDYLPKSVQWEKLSHKKSRPMIEHRTTGPSDRGADLLGPPHPSSPH</sequence>
<dbReference type="OrthoDB" id="4062651at2759"/>
<name>A0A9P6L9K9_9AGAM</name>
<feature type="region of interest" description="Disordered" evidence="2">
    <location>
        <begin position="777"/>
        <end position="810"/>
    </location>
</feature>
<organism evidence="4 5">
    <name type="scientific">Thelephora terrestris</name>
    <dbReference type="NCBI Taxonomy" id="56493"/>
    <lineage>
        <taxon>Eukaryota</taxon>
        <taxon>Fungi</taxon>
        <taxon>Dikarya</taxon>
        <taxon>Basidiomycota</taxon>
        <taxon>Agaricomycotina</taxon>
        <taxon>Agaricomycetes</taxon>
        <taxon>Thelephorales</taxon>
        <taxon>Thelephoraceae</taxon>
        <taxon>Thelephora</taxon>
    </lineage>
</organism>
<reference evidence="4" key="1">
    <citation type="journal article" date="2020" name="Nat. Commun.">
        <title>Large-scale genome sequencing of mycorrhizal fungi provides insights into the early evolution of symbiotic traits.</title>
        <authorList>
            <person name="Miyauchi S."/>
            <person name="Kiss E."/>
            <person name="Kuo A."/>
            <person name="Drula E."/>
            <person name="Kohler A."/>
            <person name="Sanchez-Garcia M."/>
            <person name="Morin E."/>
            <person name="Andreopoulos B."/>
            <person name="Barry K.W."/>
            <person name="Bonito G."/>
            <person name="Buee M."/>
            <person name="Carver A."/>
            <person name="Chen C."/>
            <person name="Cichocki N."/>
            <person name="Clum A."/>
            <person name="Culley D."/>
            <person name="Crous P.W."/>
            <person name="Fauchery L."/>
            <person name="Girlanda M."/>
            <person name="Hayes R.D."/>
            <person name="Keri Z."/>
            <person name="LaButti K."/>
            <person name="Lipzen A."/>
            <person name="Lombard V."/>
            <person name="Magnuson J."/>
            <person name="Maillard F."/>
            <person name="Murat C."/>
            <person name="Nolan M."/>
            <person name="Ohm R.A."/>
            <person name="Pangilinan J."/>
            <person name="Pereira M.F."/>
            <person name="Perotto S."/>
            <person name="Peter M."/>
            <person name="Pfister S."/>
            <person name="Riley R."/>
            <person name="Sitrit Y."/>
            <person name="Stielow J.B."/>
            <person name="Szollosi G."/>
            <person name="Zifcakova L."/>
            <person name="Stursova M."/>
            <person name="Spatafora J.W."/>
            <person name="Tedersoo L."/>
            <person name="Vaario L.M."/>
            <person name="Yamada A."/>
            <person name="Yan M."/>
            <person name="Wang P."/>
            <person name="Xu J."/>
            <person name="Bruns T."/>
            <person name="Baldrian P."/>
            <person name="Vilgalys R."/>
            <person name="Dunand C."/>
            <person name="Henrissat B."/>
            <person name="Grigoriev I.V."/>
            <person name="Hibbett D."/>
            <person name="Nagy L.G."/>
            <person name="Martin F.M."/>
        </authorList>
    </citation>
    <scope>NUCLEOTIDE SEQUENCE</scope>
    <source>
        <strain evidence="4">UH-Tt-Lm1</strain>
    </source>
</reference>
<feature type="compositionally biased region" description="Basic and acidic residues" evidence="2">
    <location>
        <begin position="375"/>
        <end position="390"/>
    </location>
</feature>
<gene>
    <name evidence="4" type="ORF">BJ322DRAFT_1208633</name>
</gene>
<keyword evidence="1" id="KW-0175">Coiled coil</keyword>
<evidence type="ECO:0000256" key="2">
    <source>
        <dbReference type="SAM" id="MobiDB-lite"/>
    </source>
</evidence>
<dbReference type="Proteomes" id="UP000736335">
    <property type="component" value="Unassembled WGS sequence"/>
</dbReference>
<dbReference type="GO" id="GO:0004674">
    <property type="term" value="F:protein serine/threonine kinase activity"/>
    <property type="evidence" value="ECO:0007669"/>
    <property type="project" value="TreeGrafter"/>
</dbReference>
<evidence type="ECO:0000313" key="4">
    <source>
        <dbReference type="EMBL" id="KAF9789523.1"/>
    </source>
</evidence>
<proteinExistence type="predicted"/>
<dbReference type="AlphaFoldDB" id="A0A9P6L9K9"/>
<evidence type="ECO:0000313" key="5">
    <source>
        <dbReference type="Proteomes" id="UP000736335"/>
    </source>
</evidence>
<dbReference type="Gene3D" id="1.10.510.10">
    <property type="entry name" value="Transferase(Phosphotransferase) domain 1"/>
    <property type="match status" value="2"/>
</dbReference>
<dbReference type="SUPFAM" id="SSF56112">
    <property type="entry name" value="Protein kinase-like (PK-like)"/>
    <property type="match status" value="1"/>
</dbReference>
<dbReference type="InterPro" id="IPR001245">
    <property type="entry name" value="Ser-Thr/Tyr_kinase_cat_dom"/>
</dbReference>
<dbReference type="PROSITE" id="PS50011">
    <property type="entry name" value="PROTEIN_KINASE_DOM"/>
    <property type="match status" value="1"/>
</dbReference>